<keyword evidence="3" id="KW-1003">Cell membrane</keyword>
<evidence type="ECO:0000256" key="6">
    <source>
        <dbReference type="ARBA" id="ARBA00023288"/>
    </source>
</evidence>
<evidence type="ECO:0000256" key="7">
    <source>
        <dbReference type="SAM" id="SignalP"/>
    </source>
</evidence>
<dbReference type="AlphaFoldDB" id="A0A3M8L9P4"/>
<keyword evidence="5" id="KW-0472">Membrane</keyword>
<dbReference type="RefSeq" id="WP_123045988.1">
    <property type="nucleotide sequence ID" value="NZ_RDSR01000013.1"/>
</dbReference>
<organism evidence="9 10">
    <name type="scientific">Cryobacterium tepidiphilum</name>
    <dbReference type="NCBI Taxonomy" id="2486026"/>
    <lineage>
        <taxon>Bacteria</taxon>
        <taxon>Bacillati</taxon>
        <taxon>Actinomycetota</taxon>
        <taxon>Actinomycetes</taxon>
        <taxon>Micrococcales</taxon>
        <taxon>Microbacteriaceae</taxon>
        <taxon>Cryobacterium</taxon>
    </lineage>
</organism>
<feature type="chain" id="PRO_5038599016" evidence="7">
    <location>
        <begin position="22"/>
        <end position="343"/>
    </location>
</feature>
<keyword evidence="10" id="KW-1185">Reference proteome</keyword>
<comment type="similarity">
    <text evidence="2">Belongs to the BMP lipoprotein family.</text>
</comment>
<dbReference type="EMBL" id="RDSR01000013">
    <property type="protein sequence ID" value="RNE62223.1"/>
    <property type="molecule type" value="Genomic_DNA"/>
</dbReference>
<dbReference type="Gene3D" id="3.40.50.2300">
    <property type="match status" value="2"/>
</dbReference>
<keyword evidence="4 7" id="KW-0732">Signal</keyword>
<proteinExistence type="inferred from homology"/>
<dbReference type="GO" id="GO:0005886">
    <property type="term" value="C:plasma membrane"/>
    <property type="evidence" value="ECO:0007669"/>
    <property type="project" value="UniProtKB-SubCell"/>
</dbReference>
<dbReference type="PROSITE" id="PS51257">
    <property type="entry name" value="PROKAR_LIPOPROTEIN"/>
    <property type="match status" value="1"/>
</dbReference>
<evidence type="ECO:0000256" key="2">
    <source>
        <dbReference type="ARBA" id="ARBA00008610"/>
    </source>
</evidence>
<accession>A0A3M8L9P4</accession>
<dbReference type="InterPro" id="IPR028082">
    <property type="entry name" value="Peripla_BP_I"/>
</dbReference>
<evidence type="ECO:0000256" key="4">
    <source>
        <dbReference type="ARBA" id="ARBA00022729"/>
    </source>
</evidence>
<name>A0A3M8L9P4_9MICO</name>
<dbReference type="OrthoDB" id="9784230at2"/>
<dbReference type="Proteomes" id="UP000279859">
    <property type="component" value="Unassembled WGS sequence"/>
</dbReference>
<comment type="caution">
    <text evidence="9">The sequence shown here is derived from an EMBL/GenBank/DDBJ whole genome shotgun (WGS) entry which is preliminary data.</text>
</comment>
<dbReference type="PANTHER" id="PTHR34296">
    <property type="entry name" value="TRANSCRIPTIONAL ACTIVATOR PROTEIN MED"/>
    <property type="match status" value="1"/>
</dbReference>
<keyword evidence="6" id="KW-0449">Lipoprotein</keyword>
<evidence type="ECO:0000313" key="9">
    <source>
        <dbReference type="EMBL" id="RNE62223.1"/>
    </source>
</evidence>
<feature type="domain" description="ABC transporter substrate-binding protein PnrA-like" evidence="8">
    <location>
        <begin position="36"/>
        <end position="340"/>
    </location>
</feature>
<evidence type="ECO:0000256" key="1">
    <source>
        <dbReference type="ARBA" id="ARBA00004193"/>
    </source>
</evidence>
<dbReference type="InterPro" id="IPR050957">
    <property type="entry name" value="BMP_lipoprotein"/>
</dbReference>
<dbReference type="PANTHER" id="PTHR34296:SF2">
    <property type="entry name" value="ABC TRANSPORTER GUANOSINE-BINDING PROTEIN NUPN"/>
    <property type="match status" value="1"/>
</dbReference>
<comment type="subcellular location">
    <subcellularLocation>
        <location evidence="1">Cell membrane</location>
        <topology evidence="1">Lipid-anchor</topology>
    </subcellularLocation>
</comment>
<dbReference type="CDD" id="cd19964">
    <property type="entry name" value="PBP1_BMP-like"/>
    <property type="match status" value="1"/>
</dbReference>
<feature type="signal peptide" evidence="7">
    <location>
        <begin position="1"/>
        <end position="21"/>
    </location>
</feature>
<gene>
    <name evidence="9" type="ORF">EEJ31_09075</name>
</gene>
<evidence type="ECO:0000256" key="3">
    <source>
        <dbReference type="ARBA" id="ARBA00022475"/>
    </source>
</evidence>
<sequence length="343" mass="35468">MNRQRYLAAGVVILGSLTLSACSSAASSTSDGTDVKSIAHVLAGPLGDQSFYDDAERGIDALKKDGWKAETLQADAKNPAQWKSNMQSASDGSSTFVVTGGSSIVDTLKTVAPLYPDQKYIMYDDSVSAPNVAVVLFKQNEGSFLAGVLAAEATTKTAEFPLANDKKVIGVVGGMDIPVIKDFIAGYEAGAHAVDPSIKVLTSYVGNFTDSQKGFDQAKAMIGQGADVVYQVAGGAGTGVLQAAADGKVYAIGVDSNQNALQPGHVLASMLKNVGGSIEQAVKQAADGTLKFGETTSFGLANDGVRLTFDNNENIVPKDVIDAIDSYKQKVVDGSITVPNAAG</sequence>
<dbReference type="Pfam" id="PF02608">
    <property type="entry name" value="Bmp"/>
    <property type="match status" value="1"/>
</dbReference>
<protein>
    <submittedName>
        <fullName evidence="9">BMP family ABC transporter substrate-binding protein</fullName>
    </submittedName>
</protein>
<evidence type="ECO:0000256" key="5">
    <source>
        <dbReference type="ARBA" id="ARBA00023136"/>
    </source>
</evidence>
<evidence type="ECO:0000259" key="8">
    <source>
        <dbReference type="Pfam" id="PF02608"/>
    </source>
</evidence>
<dbReference type="InterPro" id="IPR003760">
    <property type="entry name" value="PnrA-like"/>
</dbReference>
<reference evidence="9 10" key="1">
    <citation type="submission" date="2018-11" db="EMBL/GenBank/DDBJ databases">
        <title>Cryobacterium sp. nov., isolated from rhizosphere soil of lettuce.</title>
        <authorList>
            <person name="Wang Y."/>
        </authorList>
    </citation>
    <scope>NUCLEOTIDE SEQUENCE [LARGE SCALE GENOMIC DNA]</scope>
    <source>
        <strain evidence="9 10">NEAU-85</strain>
    </source>
</reference>
<evidence type="ECO:0000313" key="10">
    <source>
        <dbReference type="Proteomes" id="UP000279859"/>
    </source>
</evidence>
<dbReference type="SUPFAM" id="SSF53822">
    <property type="entry name" value="Periplasmic binding protein-like I"/>
    <property type="match status" value="1"/>
</dbReference>